<dbReference type="EMBL" id="KF740664">
    <property type="protein sequence ID" value="AHH01715.1"/>
    <property type="molecule type" value="Genomic_DNA"/>
</dbReference>
<evidence type="ECO:0008006" key="3">
    <source>
        <dbReference type="Google" id="ProtNLM"/>
    </source>
</evidence>
<keyword evidence="2" id="KW-1185">Reference proteome</keyword>
<sequence>MSRFEELPPEALFSILSFLPYDQINLNSGPCSTPELSSACQEALDSNFFWFEKAEREFGVTPFFWDNTPYETPKDKYLYFLSSKDVVKGSQTFQSLEVCLKRAYAKGDPGLVQYFRTEMRIVRAPEPDSNKILLKVASRASGNPQQYQTQQFNIFLDPMGGWNFNKIISDKLLSQVIEGITMTKSDNLSLFKQVSEDFLIGVYFRTNPNSLGHSFIKVLSSGSIPLFSVFEEKYPSIVYQILTKSLLTNEFTPEIYAEVYSSGSIQFIEFMLNLFSSLVSEASDEERAIFHSKSILINSYALEGAYRSKNSQLIETLKEQDFLPHLAIVGAARTDNLEEFRLLFPQAVEAIGIERLVRKIAEPLFKGRSYKILSKLYPRIQDSNFVLRYFLPYCAKYNDVTMAHILITHFIEGKELRQVEAKEISEITYGDITSDETKLFRQVYQLASRRQFDRLAFRLYITGALYGMVDFE</sequence>
<evidence type="ECO:0000313" key="1">
    <source>
        <dbReference type="EMBL" id="AHH01715.1"/>
    </source>
</evidence>
<reference evidence="1 2" key="1">
    <citation type="journal article" date="2014" name="Proc. Natl. Acad. Sci. U.S.A.">
        <title>Thirty-thousand-year-old distant relative of giant icosahedral DNA viruses with a pandoravirus morphology.</title>
        <authorList>
            <person name="Legendre M."/>
            <person name="Bartoli J."/>
            <person name="Shmakova L."/>
            <person name="Jeudy S."/>
            <person name="Labadie K."/>
            <person name="Adrait A."/>
            <person name="Lescot M."/>
            <person name="Poirot O."/>
            <person name="Bertaux L."/>
            <person name="Bruley C."/>
            <person name="Coute Y."/>
            <person name="Rivkina E."/>
            <person name="Abergel C."/>
            <person name="Claverie J.M."/>
        </authorList>
    </citation>
    <scope>NUCLEOTIDE SEQUENCE [LARGE SCALE GENOMIC DNA]</scope>
    <source>
        <strain evidence="1">P1084-T</strain>
    </source>
</reference>
<name>W5SAD2_9VIRU</name>
<dbReference type="KEGG" id="vg:18266176"/>
<proteinExistence type="predicted"/>
<gene>
    <name evidence="1" type="ORF">pv_148</name>
</gene>
<protein>
    <recommendedName>
        <fullName evidence="3">F-box domain-containing protein</fullName>
    </recommendedName>
</protein>
<accession>W5SAD2</accession>
<dbReference type="Proteomes" id="UP000202176">
    <property type="component" value="Segment"/>
</dbReference>
<dbReference type="GeneID" id="18266176"/>
<evidence type="ECO:0000313" key="2">
    <source>
        <dbReference type="Proteomes" id="UP000202176"/>
    </source>
</evidence>
<dbReference type="RefSeq" id="YP_009001050.1">
    <property type="nucleotide sequence ID" value="NC_023423.1"/>
</dbReference>
<organism evidence="1 2">
    <name type="scientific">Pithovirus sibericum</name>
    <dbReference type="NCBI Taxonomy" id="1450746"/>
    <lineage>
        <taxon>Viruses</taxon>
        <taxon>Pithoviruses</taxon>
        <taxon>Orthopithovirinae</taxon>
        <taxon>Alphapithovirus</taxon>
        <taxon>Alphapithovirus sibericum</taxon>
    </lineage>
</organism>